<dbReference type="EMBL" id="JAWQEG010005980">
    <property type="protein sequence ID" value="KAK3856114.1"/>
    <property type="molecule type" value="Genomic_DNA"/>
</dbReference>
<organism evidence="1 2">
    <name type="scientific">Petrolisthes cinctipes</name>
    <name type="common">Flat porcelain crab</name>
    <dbReference type="NCBI Taxonomy" id="88211"/>
    <lineage>
        <taxon>Eukaryota</taxon>
        <taxon>Metazoa</taxon>
        <taxon>Ecdysozoa</taxon>
        <taxon>Arthropoda</taxon>
        <taxon>Crustacea</taxon>
        <taxon>Multicrustacea</taxon>
        <taxon>Malacostraca</taxon>
        <taxon>Eumalacostraca</taxon>
        <taxon>Eucarida</taxon>
        <taxon>Decapoda</taxon>
        <taxon>Pleocyemata</taxon>
        <taxon>Anomura</taxon>
        <taxon>Galatheoidea</taxon>
        <taxon>Porcellanidae</taxon>
        <taxon>Petrolisthes</taxon>
    </lineage>
</organism>
<reference evidence="1" key="1">
    <citation type="submission" date="2023-10" db="EMBL/GenBank/DDBJ databases">
        <title>Genome assemblies of two species of porcelain crab, Petrolisthes cinctipes and Petrolisthes manimaculis (Anomura: Porcellanidae).</title>
        <authorList>
            <person name="Angst P."/>
        </authorList>
    </citation>
    <scope>NUCLEOTIDE SEQUENCE</scope>
    <source>
        <strain evidence="1">PB745_01</strain>
        <tissue evidence="1">Gill</tissue>
    </source>
</reference>
<dbReference type="AlphaFoldDB" id="A0AAE1BVK0"/>
<evidence type="ECO:0000313" key="2">
    <source>
        <dbReference type="Proteomes" id="UP001286313"/>
    </source>
</evidence>
<gene>
    <name evidence="1" type="ORF">Pcinc_037537</name>
</gene>
<protein>
    <submittedName>
        <fullName evidence="1">Uncharacterized protein</fullName>
    </submittedName>
</protein>
<comment type="caution">
    <text evidence="1">The sequence shown here is derived from an EMBL/GenBank/DDBJ whole genome shotgun (WGS) entry which is preliminary data.</text>
</comment>
<name>A0AAE1BVK0_PETCI</name>
<accession>A0AAE1BVK0</accession>
<evidence type="ECO:0000313" key="1">
    <source>
        <dbReference type="EMBL" id="KAK3856114.1"/>
    </source>
</evidence>
<proteinExistence type="predicted"/>
<sequence>MVVMVGGILETQQHSRSGSSQSQLASEHLLSAIRSSETTLSMSFAERLSTFGEEALALQVLVTFLQSLHYTKLQLRRGFTFISQLNISAFIAWMHSKFI</sequence>
<keyword evidence="2" id="KW-1185">Reference proteome</keyword>
<dbReference type="Proteomes" id="UP001286313">
    <property type="component" value="Unassembled WGS sequence"/>
</dbReference>